<dbReference type="EMBL" id="AAKOIS010000014">
    <property type="protein sequence ID" value="ECT9339826.1"/>
    <property type="molecule type" value="Genomic_DNA"/>
</dbReference>
<dbReference type="EMBL" id="AAKKOC010000014">
    <property type="protein sequence ID" value="ECS7439947.1"/>
    <property type="molecule type" value="Genomic_DNA"/>
</dbReference>
<evidence type="ECO:0000313" key="3">
    <source>
        <dbReference type="EMBL" id="ECS7439947.1"/>
    </source>
</evidence>
<dbReference type="InterPro" id="IPR010985">
    <property type="entry name" value="Ribbon_hlx_hlx"/>
</dbReference>
<dbReference type="SUPFAM" id="SSF47598">
    <property type="entry name" value="Ribbon-helix-helix"/>
    <property type="match status" value="1"/>
</dbReference>
<evidence type="ECO:0000256" key="1">
    <source>
        <dbReference type="SAM" id="Coils"/>
    </source>
</evidence>
<dbReference type="GO" id="GO:0006355">
    <property type="term" value="P:regulation of DNA-templated transcription"/>
    <property type="evidence" value="ECO:0007669"/>
    <property type="project" value="InterPro"/>
</dbReference>
<evidence type="ECO:0000313" key="4">
    <source>
        <dbReference type="EMBL" id="ECT9339826.1"/>
    </source>
</evidence>
<dbReference type="Pfam" id="PF03869">
    <property type="entry name" value="Arc"/>
    <property type="match status" value="1"/>
</dbReference>
<dbReference type="AlphaFoldDB" id="A0A5I0ZMG7"/>
<protein>
    <submittedName>
        <fullName evidence="4">Arc family DNA-binding protein</fullName>
    </submittedName>
</protein>
<gene>
    <name evidence="4" type="ORF">CG757_25280</name>
    <name evidence="3" type="ORF">CHU57_24580</name>
</gene>
<reference evidence="4" key="1">
    <citation type="submission" date="2018-07" db="EMBL/GenBank/DDBJ databases">
        <authorList>
            <consortium name="PulseNet: The National Subtyping Network for Foodborne Disease Surveillance"/>
            <person name="Tarr C.L."/>
            <person name="Trees E."/>
            <person name="Katz L.S."/>
            <person name="Carleton-Romer H.A."/>
            <person name="Stroika S."/>
            <person name="Kucerova Z."/>
            <person name="Roache K.F."/>
            <person name="Sabol A.L."/>
            <person name="Besser J."/>
            <person name="Gerner-Smidt P."/>
        </authorList>
    </citation>
    <scope>NUCLEOTIDE SEQUENCE</scope>
    <source>
        <strain evidence="4">2015AM-0391</strain>
        <strain evidence="3">2015AM-1184</strain>
    </source>
</reference>
<evidence type="ECO:0000259" key="2">
    <source>
        <dbReference type="Pfam" id="PF03869"/>
    </source>
</evidence>
<feature type="coiled-coil region" evidence="1">
    <location>
        <begin position="55"/>
        <end position="82"/>
    </location>
</feature>
<dbReference type="GO" id="GO:0043565">
    <property type="term" value="F:sequence-specific DNA binding"/>
    <property type="evidence" value="ECO:0007669"/>
    <property type="project" value="UniProtKB-ARBA"/>
</dbReference>
<feature type="domain" description="Arc-like DNA binding" evidence="2">
    <location>
        <begin position="2"/>
        <end position="44"/>
    </location>
</feature>
<dbReference type="InterPro" id="IPR013321">
    <property type="entry name" value="Arc_rbn_hlx_hlx"/>
</dbReference>
<sequence length="108" mass="12428">MSREDAQMKIRLPAWVKEKLETAAKENKRSMNAEVVDRLESTLFDDNAYGGTKAYSFTALDLAILEDENESLKNELEILKKNTCIDVDIRDELLLAIRNLVEILNRKK</sequence>
<organism evidence="4">
    <name type="scientific">Salmonella enterica subsp. enterica serovar Cotham</name>
    <dbReference type="NCBI Taxonomy" id="2572724"/>
    <lineage>
        <taxon>Bacteria</taxon>
        <taxon>Pseudomonadati</taxon>
        <taxon>Pseudomonadota</taxon>
        <taxon>Gammaproteobacteria</taxon>
        <taxon>Enterobacterales</taxon>
        <taxon>Enterobacteriaceae</taxon>
        <taxon>Salmonella</taxon>
    </lineage>
</organism>
<keyword evidence="4" id="KW-0238">DNA-binding</keyword>
<dbReference type="InterPro" id="IPR005569">
    <property type="entry name" value="Arc_DNA-bd_dom"/>
</dbReference>
<accession>A0A5I0ZMG7</accession>
<name>A0A5I0ZMG7_SALET</name>
<comment type="caution">
    <text evidence="4">The sequence shown here is derived from an EMBL/GenBank/DDBJ whole genome shotgun (WGS) entry which is preliminary data.</text>
</comment>
<dbReference type="Gene3D" id="1.10.1220.10">
    <property type="entry name" value="Met repressor-like"/>
    <property type="match status" value="1"/>
</dbReference>
<proteinExistence type="predicted"/>
<keyword evidence="1" id="KW-0175">Coiled coil</keyword>